<name>A0A017T0S3_9BACT</name>
<evidence type="ECO:0000256" key="2">
    <source>
        <dbReference type="ARBA" id="ARBA00022475"/>
    </source>
</evidence>
<feature type="transmembrane region" description="Helical" evidence="6">
    <location>
        <begin position="82"/>
        <end position="102"/>
    </location>
</feature>
<dbReference type="EMBL" id="ASRX01000066">
    <property type="protein sequence ID" value="EYF02146.1"/>
    <property type="molecule type" value="Genomic_DNA"/>
</dbReference>
<feature type="transmembrane region" description="Helical" evidence="6">
    <location>
        <begin position="205"/>
        <end position="224"/>
    </location>
</feature>
<keyword evidence="6" id="KW-0050">Antiport</keyword>
<keyword evidence="2 6" id="KW-1003">Cell membrane</keyword>
<evidence type="ECO:0000313" key="8">
    <source>
        <dbReference type="Proteomes" id="UP000019678"/>
    </source>
</evidence>
<dbReference type="Proteomes" id="UP000019678">
    <property type="component" value="Unassembled WGS sequence"/>
</dbReference>
<accession>A0A017T0S3</accession>
<proteinExistence type="inferred from homology"/>
<keyword evidence="6" id="KW-0813">Transport</keyword>
<evidence type="ECO:0000256" key="6">
    <source>
        <dbReference type="HAMAP-Rule" id="MF_01844"/>
    </source>
</evidence>
<dbReference type="AlphaFoldDB" id="A0A017T0S3"/>
<evidence type="ECO:0000256" key="3">
    <source>
        <dbReference type="ARBA" id="ARBA00022692"/>
    </source>
</evidence>
<keyword evidence="4 6" id="KW-1133">Transmembrane helix</keyword>
<protein>
    <recommendedName>
        <fullName evidence="6">Na(+)/H(+) antiporter NhaA</fullName>
    </recommendedName>
    <alternativeName>
        <fullName evidence="6">Sodium/proton antiporter NhaA</fullName>
    </alternativeName>
</protein>
<evidence type="ECO:0000256" key="5">
    <source>
        <dbReference type="ARBA" id="ARBA00023136"/>
    </source>
</evidence>
<dbReference type="Pfam" id="PF06965">
    <property type="entry name" value="Na_H_antiport_1"/>
    <property type="match status" value="1"/>
</dbReference>
<dbReference type="GO" id="GO:0015385">
    <property type="term" value="F:sodium:proton antiporter activity"/>
    <property type="evidence" value="ECO:0007669"/>
    <property type="project" value="UniProtKB-UniRule"/>
</dbReference>
<feature type="transmembrane region" description="Helical" evidence="6">
    <location>
        <begin position="31"/>
        <end position="53"/>
    </location>
</feature>
<keyword evidence="6" id="KW-0739">Sodium transport</keyword>
<reference evidence="7 8" key="1">
    <citation type="submission" date="2013-05" db="EMBL/GenBank/DDBJ databases">
        <title>Genome assembly of Chondromyces apiculatus DSM 436.</title>
        <authorList>
            <person name="Sharma G."/>
            <person name="Khatri I."/>
            <person name="Kaur C."/>
            <person name="Mayilraj S."/>
            <person name="Subramanian S."/>
        </authorList>
    </citation>
    <scope>NUCLEOTIDE SEQUENCE [LARGE SCALE GENOMIC DNA]</scope>
    <source>
        <strain evidence="7 8">DSM 436</strain>
    </source>
</reference>
<organism evidence="7 8">
    <name type="scientific">Chondromyces apiculatus DSM 436</name>
    <dbReference type="NCBI Taxonomy" id="1192034"/>
    <lineage>
        <taxon>Bacteria</taxon>
        <taxon>Pseudomonadati</taxon>
        <taxon>Myxococcota</taxon>
        <taxon>Polyangia</taxon>
        <taxon>Polyangiales</taxon>
        <taxon>Polyangiaceae</taxon>
        <taxon>Chondromyces</taxon>
    </lineage>
</organism>
<dbReference type="GO" id="GO:0005886">
    <property type="term" value="C:plasma membrane"/>
    <property type="evidence" value="ECO:0007669"/>
    <property type="project" value="UniProtKB-SubCell"/>
</dbReference>
<dbReference type="STRING" id="1192034.CAP_7486"/>
<evidence type="ECO:0000313" key="7">
    <source>
        <dbReference type="EMBL" id="EYF02146.1"/>
    </source>
</evidence>
<dbReference type="InterPro" id="IPR004670">
    <property type="entry name" value="NhaA"/>
</dbReference>
<dbReference type="HAMAP" id="MF_01844">
    <property type="entry name" value="NhaA"/>
    <property type="match status" value="1"/>
</dbReference>
<feature type="transmembrane region" description="Helical" evidence="6">
    <location>
        <begin position="428"/>
        <end position="448"/>
    </location>
</feature>
<evidence type="ECO:0000256" key="1">
    <source>
        <dbReference type="ARBA" id="ARBA00004429"/>
    </source>
</evidence>
<keyword evidence="6" id="KW-0406">Ion transport</keyword>
<dbReference type="NCBIfam" id="TIGR00773">
    <property type="entry name" value="NhaA"/>
    <property type="match status" value="1"/>
</dbReference>
<comment type="catalytic activity">
    <reaction evidence="6">
        <text>Na(+)(in) + 2 H(+)(out) = Na(+)(out) + 2 H(+)(in)</text>
        <dbReference type="Rhea" id="RHEA:29251"/>
        <dbReference type="ChEBI" id="CHEBI:15378"/>
        <dbReference type="ChEBI" id="CHEBI:29101"/>
    </reaction>
</comment>
<feature type="transmembrane region" description="Helical" evidence="6">
    <location>
        <begin position="114"/>
        <end position="136"/>
    </location>
</feature>
<dbReference type="Gene3D" id="1.20.1530.10">
    <property type="entry name" value="Na+/H+ antiporter like domain"/>
    <property type="match status" value="1"/>
</dbReference>
<keyword evidence="5 6" id="KW-0472">Membrane</keyword>
<dbReference type="PANTHER" id="PTHR30341:SF0">
    <property type="entry name" value="NA(+)_H(+) ANTIPORTER NHAA"/>
    <property type="match status" value="1"/>
</dbReference>
<dbReference type="RefSeq" id="WP_044248136.1">
    <property type="nucleotide sequence ID" value="NZ_ASRX01000066.1"/>
</dbReference>
<comment type="function">
    <text evidence="6">Na(+)/H(+) antiporter that extrudes sodium in exchange for external protons.</text>
</comment>
<feature type="transmembrane region" description="Helical" evidence="6">
    <location>
        <begin position="178"/>
        <end position="199"/>
    </location>
</feature>
<comment type="caution">
    <text evidence="7">The sequence shown here is derived from an EMBL/GenBank/DDBJ whole genome shotgun (WGS) entry which is preliminary data.</text>
</comment>
<dbReference type="PANTHER" id="PTHR30341">
    <property type="entry name" value="SODIUM ION/PROTON ANTIPORTER NHAA-RELATED"/>
    <property type="match status" value="1"/>
</dbReference>
<keyword evidence="6" id="KW-0915">Sodium</keyword>
<keyword evidence="8" id="KW-1185">Reference proteome</keyword>
<comment type="similarity">
    <text evidence="6">Belongs to the NhaA Na(+)/H(+) (TC 2.A.33) antiporter family.</text>
</comment>
<feature type="transmembrane region" description="Helical" evidence="6">
    <location>
        <begin position="148"/>
        <end position="166"/>
    </location>
</feature>
<comment type="subcellular location">
    <subcellularLocation>
        <location evidence="1">Cell inner membrane</location>
        <topology evidence="1">Multi-pass membrane protein</topology>
    </subcellularLocation>
    <subcellularLocation>
        <location evidence="6">Cell membrane</location>
        <topology evidence="6">Multi-pass membrane protein</topology>
    </subcellularLocation>
</comment>
<sequence length="470" mass="49600">MAAAGPRPIPPEAWPRAHRIAQGFLRPLGRFLHVQAASGVVLLVASVLALAWANSPWAASYEHLWHTPIIVGVGSFVLREPLHFWINDALMTVFFFVVGLEIRREIHEGELADLRRATLPIAAALGGMLAPALIYMSLNREPPGHRGWGVPTATDIAFAVGVLTLLGKRVPSALRVLLLALAIIDDIGAIVVIAVFYTSGVAVEGLVVAAGGILSVLAMQRFGVRKPLLYVAPGAVIWWGMLRSGVHPTLAGVVLGLLTPARPWFGQEGFLSAAKESVAAFEQFAEDKRRDVHELLEPLMRLGEARGEALAPVVRLQAWLHPYVAFGVMPLFALANAGVDVRGVTLDAPGLSRVMLGVIVGLTVGKPIGIVTASWLSVTLGIASLPRGVKYSGVFVVGCVAGIGFTMAIFVAGLAFNTPEMLGAAKLAVLLASSIAAGIGMLAARLILPAQPALDVASTTPDEAEKSNEY</sequence>
<feature type="transmembrane region" description="Helical" evidence="6">
    <location>
        <begin position="351"/>
        <end position="375"/>
    </location>
</feature>
<gene>
    <name evidence="6" type="primary">nhaA</name>
    <name evidence="7" type="ORF">CAP_7486</name>
</gene>
<keyword evidence="3 6" id="KW-0812">Transmembrane</keyword>
<evidence type="ECO:0000256" key="4">
    <source>
        <dbReference type="ARBA" id="ARBA00022989"/>
    </source>
</evidence>
<dbReference type="eggNOG" id="COG3004">
    <property type="taxonomic scope" value="Bacteria"/>
</dbReference>
<dbReference type="OrthoDB" id="9808135at2"/>
<dbReference type="GO" id="GO:0006885">
    <property type="term" value="P:regulation of pH"/>
    <property type="evidence" value="ECO:0007669"/>
    <property type="project" value="UniProtKB-UniRule"/>
</dbReference>
<dbReference type="InterPro" id="IPR023171">
    <property type="entry name" value="Na/H_antiporter_dom_sf"/>
</dbReference>
<feature type="transmembrane region" description="Helical" evidence="6">
    <location>
        <begin position="395"/>
        <end position="416"/>
    </location>
</feature>